<dbReference type="EMBL" id="JASOOE010000012">
    <property type="protein sequence ID" value="MDK7187652.1"/>
    <property type="molecule type" value="Genomic_DNA"/>
</dbReference>
<proteinExistence type="inferred from homology"/>
<dbReference type="InterPro" id="IPR037124">
    <property type="entry name" value="Chaperonin_GroES_sf"/>
</dbReference>
<dbReference type="RefSeq" id="WP_006908335.1">
    <property type="nucleotide sequence ID" value="NZ_CAUPDI010000018.1"/>
</dbReference>
<dbReference type="InterPro" id="IPR020818">
    <property type="entry name" value="Chaperonin_GroES"/>
</dbReference>
<dbReference type="PANTHER" id="PTHR10772:SF58">
    <property type="entry name" value="CO-CHAPERONIN GROES"/>
    <property type="match status" value="1"/>
</dbReference>
<dbReference type="GO" id="GO:0046872">
    <property type="term" value="F:metal ion binding"/>
    <property type="evidence" value="ECO:0007669"/>
    <property type="project" value="TreeGrafter"/>
</dbReference>
<evidence type="ECO:0000256" key="1">
    <source>
        <dbReference type="ARBA" id="ARBA00006975"/>
    </source>
</evidence>
<dbReference type="GO" id="GO:0044183">
    <property type="term" value="F:protein folding chaperone"/>
    <property type="evidence" value="ECO:0007669"/>
    <property type="project" value="InterPro"/>
</dbReference>
<keyword evidence="3" id="KW-0963">Cytoplasm</keyword>
<sequence length="88" mass="9572">MLKPLAKRIVLKAKEAESTTASGFVLPTAAQEKQQIGQVVALGNEIEEKDGIKVGDQVIYKSFAATEVNDNNEDFVIIELKEVLAVVE</sequence>
<evidence type="ECO:0000256" key="2">
    <source>
        <dbReference type="ARBA" id="ARBA00023186"/>
    </source>
</evidence>
<dbReference type="FunFam" id="2.30.33.40:FF:000001">
    <property type="entry name" value="10 kDa chaperonin"/>
    <property type="match status" value="1"/>
</dbReference>
<dbReference type="GO" id="GO:0005737">
    <property type="term" value="C:cytoplasm"/>
    <property type="evidence" value="ECO:0007669"/>
    <property type="project" value="UniProtKB-SubCell"/>
</dbReference>
<dbReference type="SMART" id="SM00883">
    <property type="entry name" value="Cpn10"/>
    <property type="match status" value="1"/>
</dbReference>
<comment type="function">
    <text evidence="3 4">Together with the chaperonin GroEL, plays an essential role in assisting protein folding. The GroEL-GroES system forms a nano-cage that allows encapsulation of the non-native substrate proteins and provides a physical environment optimized to promote and accelerate protein folding. GroES binds to the apical surface of the GroEL ring, thereby capping the opening of the GroEL channel.</text>
</comment>
<name>A0AAJ1Q690_9LACT</name>
<comment type="similarity">
    <text evidence="1 3 4">Belongs to the GroES chaperonin family.</text>
</comment>
<evidence type="ECO:0000256" key="3">
    <source>
        <dbReference type="HAMAP-Rule" id="MF_00580"/>
    </source>
</evidence>
<dbReference type="InterPro" id="IPR011032">
    <property type="entry name" value="GroES-like_sf"/>
</dbReference>
<dbReference type="GO" id="GO:0051082">
    <property type="term" value="F:unfolded protein binding"/>
    <property type="evidence" value="ECO:0007669"/>
    <property type="project" value="TreeGrafter"/>
</dbReference>
<evidence type="ECO:0000256" key="4">
    <source>
        <dbReference type="RuleBase" id="RU000535"/>
    </source>
</evidence>
<evidence type="ECO:0000313" key="5">
    <source>
        <dbReference type="EMBL" id="MDK7187652.1"/>
    </source>
</evidence>
<dbReference type="CDD" id="cd00320">
    <property type="entry name" value="cpn10"/>
    <property type="match status" value="1"/>
</dbReference>
<comment type="subcellular location">
    <subcellularLocation>
        <location evidence="3">Cytoplasm</location>
    </subcellularLocation>
</comment>
<dbReference type="PANTHER" id="PTHR10772">
    <property type="entry name" value="10 KDA HEAT SHOCK PROTEIN"/>
    <property type="match status" value="1"/>
</dbReference>
<dbReference type="GO" id="GO:0005524">
    <property type="term" value="F:ATP binding"/>
    <property type="evidence" value="ECO:0007669"/>
    <property type="project" value="InterPro"/>
</dbReference>
<dbReference type="HAMAP" id="MF_00580">
    <property type="entry name" value="CH10"/>
    <property type="match status" value="1"/>
</dbReference>
<dbReference type="Proteomes" id="UP001229251">
    <property type="component" value="Unassembled WGS sequence"/>
</dbReference>
<protein>
    <recommendedName>
        <fullName evidence="3">Co-chaperonin GroES</fullName>
    </recommendedName>
    <alternativeName>
        <fullName evidence="3">10 kDa chaperonin</fullName>
    </alternativeName>
    <alternativeName>
        <fullName evidence="3">Chaperonin-10</fullName>
        <shortName evidence="3">Cpn10</shortName>
    </alternativeName>
</protein>
<dbReference type="Gene3D" id="2.30.33.40">
    <property type="entry name" value="GroES chaperonin"/>
    <property type="match status" value="1"/>
</dbReference>
<dbReference type="AlphaFoldDB" id="A0AAJ1Q690"/>
<comment type="subunit">
    <text evidence="3">Heptamer of 7 subunits arranged in a ring. Interacts with the chaperonin GroEL.</text>
</comment>
<keyword evidence="2 3" id="KW-0143">Chaperone</keyword>
<dbReference type="GO" id="GO:0051087">
    <property type="term" value="F:protein-folding chaperone binding"/>
    <property type="evidence" value="ECO:0007669"/>
    <property type="project" value="TreeGrafter"/>
</dbReference>
<evidence type="ECO:0000313" key="6">
    <source>
        <dbReference type="Proteomes" id="UP001229251"/>
    </source>
</evidence>
<dbReference type="SUPFAM" id="SSF50129">
    <property type="entry name" value="GroES-like"/>
    <property type="match status" value="1"/>
</dbReference>
<comment type="caution">
    <text evidence="5">The sequence shown here is derived from an EMBL/GenBank/DDBJ whole genome shotgun (WGS) entry which is preliminary data.</text>
</comment>
<dbReference type="PRINTS" id="PR00297">
    <property type="entry name" value="CHAPERONIN10"/>
</dbReference>
<accession>A0AAJ1Q690</accession>
<reference evidence="5" key="1">
    <citation type="submission" date="2023-05" db="EMBL/GenBank/DDBJ databases">
        <title>Cataloging the Phylogenetic Diversity of Human Bladder Bacteria.</title>
        <authorList>
            <person name="Du J."/>
        </authorList>
    </citation>
    <scope>NUCLEOTIDE SEQUENCE</scope>
    <source>
        <strain evidence="5">UMB1231</strain>
    </source>
</reference>
<dbReference type="Pfam" id="PF00166">
    <property type="entry name" value="Cpn10"/>
    <property type="match status" value="1"/>
</dbReference>
<gene>
    <name evidence="3" type="primary">groES</name>
    <name evidence="3" type="synonym">groS</name>
    <name evidence="5" type="ORF">QP433_06635</name>
</gene>
<organism evidence="5 6">
    <name type="scientific">Facklamia hominis</name>
    <dbReference type="NCBI Taxonomy" id="178214"/>
    <lineage>
        <taxon>Bacteria</taxon>
        <taxon>Bacillati</taxon>
        <taxon>Bacillota</taxon>
        <taxon>Bacilli</taxon>
        <taxon>Lactobacillales</taxon>
        <taxon>Aerococcaceae</taxon>
        <taxon>Facklamia</taxon>
    </lineage>
</organism>